<gene>
    <name evidence="2" type="ORF">A2110_01925</name>
</gene>
<evidence type="ECO:0000256" key="1">
    <source>
        <dbReference type="SAM" id="Phobius"/>
    </source>
</evidence>
<sequence>MIEKVKCSVFQKSRTCRPASQDALTLGLAPSEGRFSGKLNLCIIVLFSVCAVLLPFTALGAESATEKLQGTQTIVETLVGAKDEGFSDDIGLRTETFRQVVDLAINEAKNVRLQVLAAERADEVGTSTLAWRDLAVKRLDAILGSYESEKEELKAHEAALTLEDIRARAASFKARRDETYLPLYEEVMSYVLLRKNESALEIAFDRWGRIEKDVAILMSGGLKGTFGLKMLFASTTTHLSAARSSYEAAQEKFENIYIAVDAPAATSTSALPAATSSLDKQTGGAEPMDVSIKGLVKQSFQSVKDAYRIFIEMSSLVRKLLS</sequence>
<proteinExistence type="predicted"/>
<comment type="caution">
    <text evidence="2">The sequence shown here is derived from an EMBL/GenBank/DDBJ whole genome shotgun (WGS) entry which is preliminary data.</text>
</comment>
<keyword evidence="1" id="KW-0472">Membrane</keyword>
<keyword evidence="1" id="KW-1133">Transmembrane helix</keyword>
<dbReference type="STRING" id="1798468.A2110_01925"/>
<dbReference type="AlphaFoldDB" id="A0A1F6BKX5"/>
<dbReference type="Proteomes" id="UP000176273">
    <property type="component" value="Unassembled WGS sequence"/>
</dbReference>
<evidence type="ECO:0000313" key="2">
    <source>
        <dbReference type="EMBL" id="OGG37575.1"/>
    </source>
</evidence>
<reference evidence="2 3" key="1">
    <citation type="journal article" date="2016" name="Nat. Commun.">
        <title>Thousands of microbial genomes shed light on interconnected biogeochemical processes in an aquifer system.</title>
        <authorList>
            <person name="Anantharaman K."/>
            <person name="Brown C.T."/>
            <person name="Hug L.A."/>
            <person name="Sharon I."/>
            <person name="Castelle C.J."/>
            <person name="Probst A.J."/>
            <person name="Thomas B.C."/>
            <person name="Singh A."/>
            <person name="Wilkins M.J."/>
            <person name="Karaoz U."/>
            <person name="Brodie E.L."/>
            <person name="Williams K.H."/>
            <person name="Hubbard S.S."/>
            <person name="Banfield J.F."/>
        </authorList>
    </citation>
    <scope>NUCLEOTIDE SEQUENCE [LARGE SCALE GENOMIC DNA]</scope>
</reference>
<protein>
    <submittedName>
        <fullName evidence="2">Uncharacterized protein</fullName>
    </submittedName>
</protein>
<name>A0A1F6BKX5_9BACT</name>
<evidence type="ECO:0000313" key="3">
    <source>
        <dbReference type="Proteomes" id="UP000176273"/>
    </source>
</evidence>
<accession>A0A1F6BKX5</accession>
<organism evidence="2 3">
    <name type="scientific">Candidatus Jorgensenbacteria bacterium GWA1_54_12</name>
    <dbReference type="NCBI Taxonomy" id="1798468"/>
    <lineage>
        <taxon>Bacteria</taxon>
        <taxon>Candidatus Joergenseniibacteriota</taxon>
    </lineage>
</organism>
<keyword evidence="1" id="KW-0812">Transmembrane</keyword>
<dbReference type="EMBL" id="MFKH01000008">
    <property type="protein sequence ID" value="OGG37575.1"/>
    <property type="molecule type" value="Genomic_DNA"/>
</dbReference>
<feature type="transmembrane region" description="Helical" evidence="1">
    <location>
        <begin position="39"/>
        <end position="59"/>
    </location>
</feature>